<evidence type="ECO:0000256" key="1">
    <source>
        <dbReference type="ARBA" id="ARBA00023122"/>
    </source>
</evidence>
<dbReference type="Gene3D" id="3.10.580.10">
    <property type="entry name" value="CBS-domain"/>
    <property type="match status" value="1"/>
</dbReference>
<feature type="domain" description="CBS" evidence="4">
    <location>
        <begin position="82"/>
        <end position="139"/>
    </location>
</feature>
<keyword evidence="6" id="KW-1185">Reference proteome</keyword>
<dbReference type="RefSeq" id="WP_149486854.1">
    <property type="nucleotide sequence ID" value="NZ_CP036150.1"/>
</dbReference>
<evidence type="ECO:0000313" key="6">
    <source>
        <dbReference type="Proteomes" id="UP000324209"/>
    </source>
</evidence>
<feature type="region of interest" description="Disordered" evidence="3">
    <location>
        <begin position="1"/>
        <end position="26"/>
    </location>
</feature>
<reference evidence="5 6" key="1">
    <citation type="submission" date="2019-02" db="EMBL/GenBank/DDBJ databases">
        <title>Complete Genome Sequence and Methylome Analysis of free living Spirochaetas.</title>
        <authorList>
            <person name="Fomenkov A."/>
            <person name="Dubinina G."/>
            <person name="Leshcheva N."/>
            <person name="Mikheeva N."/>
            <person name="Grabovich M."/>
            <person name="Vincze T."/>
            <person name="Roberts R.J."/>
        </authorList>
    </citation>
    <scope>NUCLEOTIDE SEQUENCE [LARGE SCALE GENOMIC DNA]</scope>
    <source>
        <strain evidence="5 6">K2</strain>
    </source>
</reference>
<gene>
    <name evidence="5" type="ORF">EXM22_12535</name>
</gene>
<dbReference type="PROSITE" id="PS51371">
    <property type="entry name" value="CBS"/>
    <property type="match status" value="2"/>
</dbReference>
<dbReference type="InterPro" id="IPR051257">
    <property type="entry name" value="Diverse_CBS-Domain"/>
</dbReference>
<accession>A0A5C1QQ83</accession>
<dbReference type="EMBL" id="CP036150">
    <property type="protein sequence ID" value="QEN08774.1"/>
    <property type="molecule type" value="Genomic_DNA"/>
</dbReference>
<dbReference type="SUPFAM" id="SSF54631">
    <property type="entry name" value="CBS-domain pair"/>
    <property type="match status" value="1"/>
</dbReference>
<evidence type="ECO:0000256" key="2">
    <source>
        <dbReference type="PROSITE-ProRule" id="PRU00703"/>
    </source>
</evidence>
<dbReference type="CDD" id="cd04584">
    <property type="entry name" value="CBS_pair_AcuB_like"/>
    <property type="match status" value="1"/>
</dbReference>
<protein>
    <submittedName>
        <fullName evidence="5">CBS domain-containing protein</fullName>
    </submittedName>
</protein>
<dbReference type="AlphaFoldDB" id="A0A5C1QQ83"/>
<keyword evidence="1 2" id="KW-0129">CBS domain</keyword>
<feature type="domain" description="CBS" evidence="4">
    <location>
        <begin position="7"/>
        <end position="63"/>
    </location>
</feature>
<evidence type="ECO:0000259" key="4">
    <source>
        <dbReference type="PROSITE" id="PS51371"/>
    </source>
</evidence>
<name>A0A5C1QQ83_9SPIO</name>
<proteinExistence type="predicted"/>
<evidence type="ECO:0000256" key="3">
    <source>
        <dbReference type="SAM" id="MobiDB-lite"/>
    </source>
</evidence>
<dbReference type="Pfam" id="PF00571">
    <property type="entry name" value="CBS"/>
    <property type="match status" value="2"/>
</dbReference>
<organism evidence="5 6">
    <name type="scientific">Oceanispirochaeta crateris</name>
    <dbReference type="NCBI Taxonomy" id="2518645"/>
    <lineage>
        <taxon>Bacteria</taxon>
        <taxon>Pseudomonadati</taxon>
        <taxon>Spirochaetota</taxon>
        <taxon>Spirochaetia</taxon>
        <taxon>Spirochaetales</taxon>
        <taxon>Spirochaetaceae</taxon>
        <taxon>Oceanispirochaeta</taxon>
    </lineage>
</organism>
<dbReference type="Proteomes" id="UP000324209">
    <property type="component" value="Chromosome"/>
</dbReference>
<dbReference type="KEGG" id="ock:EXM22_12535"/>
<evidence type="ECO:0000313" key="5">
    <source>
        <dbReference type="EMBL" id="QEN08774.1"/>
    </source>
</evidence>
<dbReference type="PANTHER" id="PTHR43080:SF2">
    <property type="entry name" value="CBS DOMAIN-CONTAINING PROTEIN"/>
    <property type="match status" value="1"/>
</dbReference>
<dbReference type="InterPro" id="IPR000644">
    <property type="entry name" value="CBS_dom"/>
</dbReference>
<dbReference type="PANTHER" id="PTHR43080">
    <property type="entry name" value="CBS DOMAIN-CONTAINING PROTEIN CBSX3, MITOCHONDRIAL"/>
    <property type="match status" value="1"/>
</dbReference>
<sequence>MQVLNRMTKNPVSVSPQTPVSEARNKMKREKIHRLPVVDKTGHLMGIITEKDILYASPSPATSLDVFEISNLLAHLEVHSVMTKDVITIGPDTPLEDAARIMADNNIGGLPIIEKGILVGIITESDLFRVFVELFGAREKGIRLTVLMPEKRGELAELSKAIADCGGDIVSFGNLLGENATNRYAIIKVQNISEEELVKTIQPYTERIVDVREI</sequence>
<dbReference type="SMART" id="SM00116">
    <property type="entry name" value="CBS"/>
    <property type="match status" value="2"/>
</dbReference>
<feature type="compositionally biased region" description="Polar residues" evidence="3">
    <location>
        <begin position="1"/>
        <end position="20"/>
    </location>
</feature>
<dbReference type="InterPro" id="IPR046342">
    <property type="entry name" value="CBS_dom_sf"/>
</dbReference>
<dbReference type="OrthoDB" id="9802114at2"/>